<gene>
    <name evidence="3" type="primary">BUD3</name>
    <name evidence="3" type="ORF">CAAN4_G09846</name>
</gene>
<feature type="region of interest" description="Disordered" evidence="1">
    <location>
        <begin position="76"/>
        <end position="113"/>
    </location>
</feature>
<organism evidence="3 4">
    <name type="scientific">[Candida] anglica</name>
    <dbReference type="NCBI Taxonomy" id="148631"/>
    <lineage>
        <taxon>Eukaryota</taxon>
        <taxon>Fungi</taxon>
        <taxon>Dikarya</taxon>
        <taxon>Ascomycota</taxon>
        <taxon>Saccharomycotina</taxon>
        <taxon>Pichiomycetes</taxon>
        <taxon>Debaryomycetaceae</taxon>
        <taxon>Kurtzmaniella</taxon>
    </lineage>
</organism>
<accession>A0ABP0EHM9</accession>
<feature type="compositionally biased region" description="Polar residues" evidence="1">
    <location>
        <begin position="1180"/>
        <end position="1192"/>
    </location>
</feature>
<feature type="compositionally biased region" description="Polar residues" evidence="1">
    <location>
        <begin position="85"/>
        <end position="102"/>
    </location>
</feature>
<dbReference type="Proteomes" id="UP001497600">
    <property type="component" value="Chromosome G"/>
</dbReference>
<dbReference type="Pfam" id="PF25351">
    <property type="entry name" value="PH_BUD3_C"/>
    <property type="match status" value="1"/>
</dbReference>
<proteinExistence type="predicted"/>
<feature type="compositionally biased region" description="Polar residues" evidence="1">
    <location>
        <begin position="37"/>
        <end position="47"/>
    </location>
</feature>
<evidence type="ECO:0000256" key="1">
    <source>
        <dbReference type="SAM" id="MobiDB-lite"/>
    </source>
</evidence>
<evidence type="ECO:0000313" key="3">
    <source>
        <dbReference type="EMBL" id="CAK7917707.1"/>
    </source>
</evidence>
<reference evidence="3 4" key="1">
    <citation type="submission" date="2024-01" db="EMBL/GenBank/DDBJ databases">
        <authorList>
            <consortium name="Genoscope - CEA"/>
            <person name="William W."/>
        </authorList>
    </citation>
    <scope>NUCLEOTIDE SEQUENCE [LARGE SCALE GENOMIC DNA]</scope>
    <source>
        <strain evidence="3 4">29B2s-10</strain>
    </source>
</reference>
<evidence type="ECO:0000259" key="2">
    <source>
        <dbReference type="SMART" id="SM00325"/>
    </source>
</evidence>
<sequence>MDVYKRYASREHNVPLLGTAGPRQEPEKVDSSKQDHLQQAGSKNELSNPPGGALDGTTTSSGIELALVLGQQGTINNHNIDNNNMTSANKSRLSLSTHSPTAGTFPHNSSPSSSHTSIQQWLDVFPHAVYFEGTDELFGKIVIMVYSHPHSHKTSTTSFTKFGTITYENLILDARSRFWPSCENLLPMYQKSNVRRALAITNLKNYNRLANATYGHKHMNSHWDETTAGNFANNMVLISRFKPLDLGLQLMEMGLLQAHLVNSIVLDVVYDNGEDVSAQTIEENNQIVFLLGQQLDQLFDPLLEYSPEVMDINYRAPTTNTTYPLVNDSPLIASIIDELITVQTNYTMSLVSLLQDLIIPLRISILSASANDGIMKINQVFPPTIDEVTRINCILLDSLVKASKHGPHEVFKVMGMVLPYFYKPFIRHEANVKQFTQKLNRFHAKNIDNVFENPQINQGNYTTREIDTIVRGSLLELSKIKMILKRLYEEVNNSEDVDTYYQAAIGVCDAFGYEDEASKPQTSQRIFTPTGKILTEVASNWPAELQYGWLSRKVVGIYELRNVKNHAEDFAIDVLIIFSDHLLFLTVTDKEYNAGSTTVKNLSVADILIHAMVNEKPLPQSLPSMEVSSWCDINEVVVSSYKSVTEKEVEGDYLRFFVTDKEGFKQRGTASRVFSTSYQVLQSDTLKPTVQIIELINKAKILNKNQPFHLFKTVGKDLTMYSTAHDCAVYKAEQCKSPFVLFLNLPTEKTRDFFKSHPEIFVMFNISFINEHRLHLEGYNRTGGLQISEIVSSADLQEYIVDLIAKCFLSYVNFYNDSVRGNLIESYRSDIEFYLEGFVHREVRVGIPPPIPSVTDGLARKPTHQSLVQSIPEVYMEKYIMGRAPKNVEEEIRGRSSPAVDAPETYTTRKRKAQTAPVESPKKKRKSFFRRILGIFKKDKEVKPRSAKPNSTTRDRGRVSSTIRRPQIHQQPEPQVIPEVEHLYQPQPAIRKRISSYNLQHNPPTQGNDAREEKFTAQQAPIIFDTPNPNQDNFNQLDAPPHVPHSAIEENTIPDVTAHPVGPVGQQYIPVGQQNASAPPMHRSMTEENVISLDRIQSHSYRNKLNRFLDSDVPTVAGELDLTRAFSKELYRDGQANWVTITRENSSLLDAEIRALKEDANMDTLDVIDVRGGSEEEDSTANNTPATDETNSTFETSVKVVTIPSRVFSVKRDISTRSLDSVEVMEQFERDIDKKFSALDIVSEDVTAEDSNEFYFGGRNSSTSSPEARETFLSGRPATSLMNERIFHVPKETDPGFTTKANEETTDTKAPTGTKDEPYQVADMDSLEEVDDHDETPYRSPLMYQKDKFVCASSSEEFYSPDEEAQVVDHKACTSISSDATVTNEKGAINPKETVPPLPICKELSHNGQPSQDIAHQPESVSYLSDLLEGTLRFDYEFESSNNSIVREASEVPDIPEASEEPSPPPTTIIRYQLPVHESPSLIYLGKIIHSGKTVRKEMNKIVQ</sequence>
<dbReference type="EMBL" id="OZ004259">
    <property type="protein sequence ID" value="CAK7917707.1"/>
    <property type="molecule type" value="Genomic_DNA"/>
</dbReference>
<feature type="domain" description="DH" evidence="2">
    <location>
        <begin position="335"/>
        <end position="516"/>
    </location>
</feature>
<feature type="compositionally biased region" description="Basic and acidic residues" evidence="1">
    <location>
        <begin position="1"/>
        <end position="13"/>
    </location>
</feature>
<dbReference type="InterPro" id="IPR021895">
    <property type="entry name" value="Bud3_N"/>
</dbReference>
<dbReference type="InterPro" id="IPR000219">
    <property type="entry name" value="DH_dom"/>
</dbReference>
<dbReference type="InterPro" id="IPR057454">
    <property type="entry name" value="Bud3_C"/>
</dbReference>
<feature type="region of interest" description="Disordered" evidence="1">
    <location>
        <begin position="890"/>
        <end position="925"/>
    </location>
</feature>
<feature type="region of interest" description="Disordered" evidence="1">
    <location>
        <begin position="1172"/>
        <end position="1192"/>
    </location>
</feature>
<evidence type="ECO:0000313" key="4">
    <source>
        <dbReference type="Proteomes" id="UP001497600"/>
    </source>
</evidence>
<feature type="region of interest" description="Disordered" evidence="1">
    <location>
        <begin position="1"/>
        <end position="59"/>
    </location>
</feature>
<name>A0ABP0EHM9_9ASCO</name>
<feature type="compositionally biased region" description="Basic and acidic residues" evidence="1">
    <location>
        <begin position="24"/>
        <end position="36"/>
    </location>
</feature>
<feature type="region of interest" description="Disordered" evidence="1">
    <location>
        <begin position="1291"/>
        <end position="1318"/>
    </location>
</feature>
<keyword evidence="4" id="KW-1185">Reference proteome</keyword>
<feature type="region of interest" description="Disordered" evidence="1">
    <location>
        <begin position="939"/>
        <end position="970"/>
    </location>
</feature>
<feature type="compositionally biased region" description="Polar residues" evidence="1">
    <location>
        <begin position="959"/>
        <end position="970"/>
    </location>
</feature>
<protein>
    <submittedName>
        <fullName evidence="3">Bud site selection protein 3</fullName>
    </submittedName>
</protein>
<dbReference type="Pfam" id="PF12015">
    <property type="entry name" value="Bud3_N"/>
    <property type="match status" value="1"/>
</dbReference>
<dbReference type="SMART" id="SM00325">
    <property type="entry name" value="RhoGEF"/>
    <property type="match status" value="1"/>
</dbReference>